<reference evidence="2" key="1">
    <citation type="submission" date="2021-02" db="EMBL/GenBank/DDBJ databases">
        <title>Taxonomy, biology and ecology of Rhodococcus bacteria occurring in California pistachio and other woody hosts as revealed by genome sequence analyses.</title>
        <authorList>
            <person name="Riely B."/>
            <person name="Gai Y."/>
        </authorList>
    </citation>
    <scope>NUCLEOTIDE SEQUENCE</scope>
    <source>
        <strain evidence="2">BP-295</strain>
    </source>
</reference>
<dbReference type="EMBL" id="JAFFGU010000019">
    <property type="protein sequence ID" value="MBM7280316.1"/>
    <property type="molecule type" value="Genomic_DNA"/>
</dbReference>
<proteinExistence type="predicted"/>
<comment type="caution">
    <text evidence="2">The sequence shown here is derived from an EMBL/GenBank/DDBJ whole genome shotgun (WGS) entry which is preliminary data.</text>
</comment>
<sequence>MTDDNLKRLGQLVQARRIAQGWKTREGFADQLSFSYRVLTDLENGNRKLGSASYREIENKLEWRAGSVDKILQGGDPERLSDVDTRLRSQVIHPSKSVKLYAAAEESEDVARLLMDIIENRIDDETRAKALDLFDDITIRDFPAQFEKLSRQGKVRVARYAGRVLLEEQNPTQEEDDDISTEPTSASGTGETPESQKNEAADRRNEDDLIEPDPASGVDADDAQSDVDLAGGWRRGGGKSEGRLRREQQDRDAESE</sequence>
<dbReference type="RefSeq" id="WP_182371955.1">
    <property type="nucleotide sequence ID" value="NZ_CP059694.1"/>
</dbReference>
<feature type="compositionally biased region" description="Basic and acidic residues" evidence="1">
    <location>
        <begin position="238"/>
        <end position="256"/>
    </location>
</feature>
<dbReference type="Proteomes" id="UP001195196">
    <property type="component" value="Unassembled WGS sequence"/>
</dbReference>
<evidence type="ECO:0000313" key="3">
    <source>
        <dbReference type="Proteomes" id="UP001195196"/>
    </source>
</evidence>
<evidence type="ECO:0000256" key="1">
    <source>
        <dbReference type="SAM" id="MobiDB-lite"/>
    </source>
</evidence>
<evidence type="ECO:0000313" key="2">
    <source>
        <dbReference type="EMBL" id="MBM7280316.1"/>
    </source>
</evidence>
<evidence type="ECO:0008006" key="4">
    <source>
        <dbReference type="Google" id="ProtNLM"/>
    </source>
</evidence>
<gene>
    <name evidence="2" type="ORF">JTZ10_21465</name>
</gene>
<protein>
    <recommendedName>
        <fullName evidence="4">HTH cro/C1-type domain-containing protein</fullName>
    </recommendedName>
</protein>
<dbReference type="AlphaFoldDB" id="A0AAW4GBI8"/>
<name>A0AAW4GBI8_GORRU</name>
<accession>A0AAW4GBI8</accession>
<feature type="compositionally biased region" description="Polar residues" evidence="1">
    <location>
        <begin position="181"/>
        <end position="193"/>
    </location>
</feature>
<feature type="region of interest" description="Disordered" evidence="1">
    <location>
        <begin position="166"/>
        <end position="256"/>
    </location>
</feature>
<feature type="compositionally biased region" description="Basic and acidic residues" evidence="1">
    <location>
        <begin position="194"/>
        <end position="207"/>
    </location>
</feature>
<organism evidence="2 3">
    <name type="scientific">Gordonia rubripertincta</name>
    <name type="common">Rhodococcus corallinus</name>
    <dbReference type="NCBI Taxonomy" id="36822"/>
    <lineage>
        <taxon>Bacteria</taxon>
        <taxon>Bacillati</taxon>
        <taxon>Actinomycetota</taxon>
        <taxon>Actinomycetes</taxon>
        <taxon>Mycobacteriales</taxon>
        <taxon>Gordoniaceae</taxon>
        <taxon>Gordonia</taxon>
    </lineage>
</organism>